<dbReference type="EMBL" id="JAEPRB010000173">
    <property type="protein sequence ID" value="KAG2219570.1"/>
    <property type="molecule type" value="Genomic_DNA"/>
</dbReference>
<dbReference type="InterPro" id="IPR031824">
    <property type="entry name" value="RNF220_mid"/>
</dbReference>
<dbReference type="AlphaFoldDB" id="A0A8H7RZM8"/>
<dbReference type="Proteomes" id="UP000646827">
    <property type="component" value="Unassembled WGS sequence"/>
</dbReference>
<evidence type="ECO:0000256" key="2">
    <source>
        <dbReference type="SAM" id="MobiDB-lite"/>
    </source>
</evidence>
<dbReference type="InterPro" id="IPR001841">
    <property type="entry name" value="Znf_RING"/>
</dbReference>
<dbReference type="PANTHER" id="PTHR13459:SF1">
    <property type="entry name" value="E3 UBIQUITIN-PROTEIN LIGASE RNF220 ISOFORM X1"/>
    <property type="match status" value="1"/>
</dbReference>
<gene>
    <name evidence="4" type="ORF">INT45_002528</name>
</gene>
<proteinExistence type="predicted"/>
<feature type="region of interest" description="Disordered" evidence="2">
    <location>
        <begin position="1"/>
        <end position="41"/>
    </location>
</feature>
<reference evidence="4 5" key="1">
    <citation type="submission" date="2020-12" db="EMBL/GenBank/DDBJ databases">
        <title>Metabolic potential, ecology and presence of endohyphal bacteria is reflected in genomic diversity of Mucoromycotina.</title>
        <authorList>
            <person name="Muszewska A."/>
            <person name="Okrasinska A."/>
            <person name="Steczkiewicz K."/>
            <person name="Drgas O."/>
            <person name="Orlowska M."/>
            <person name="Perlinska-Lenart U."/>
            <person name="Aleksandrzak-Piekarczyk T."/>
            <person name="Szatraj K."/>
            <person name="Zielenkiewicz U."/>
            <person name="Pilsyk S."/>
            <person name="Malc E."/>
            <person name="Mieczkowski P."/>
            <person name="Kruszewska J.S."/>
            <person name="Biernat P."/>
            <person name="Pawlowska J."/>
        </authorList>
    </citation>
    <scope>NUCLEOTIDE SEQUENCE [LARGE SCALE GENOMIC DNA]</scope>
    <source>
        <strain evidence="4 5">CBS 142.35</strain>
    </source>
</reference>
<evidence type="ECO:0000259" key="3">
    <source>
        <dbReference type="PROSITE" id="PS50089"/>
    </source>
</evidence>
<dbReference type="GO" id="GO:0016567">
    <property type="term" value="P:protein ubiquitination"/>
    <property type="evidence" value="ECO:0007669"/>
    <property type="project" value="TreeGrafter"/>
</dbReference>
<evidence type="ECO:0000313" key="4">
    <source>
        <dbReference type="EMBL" id="KAG2219570.1"/>
    </source>
</evidence>
<name>A0A8H7RZM8_9FUNG</name>
<dbReference type="CDD" id="cd16563">
    <property type="entry name" value="RING-HC_RNF220"/>
    <property type="match status" value="1"/>
</dbReference>
<feature type="region of interest" description="Disordered" evidence="2">
    <location>
        <begin position="266"/>
        <end position="304"/>
    </location>
</feature>
<dbReference type="Gene3D" id="3.30.40.10">
    <property type="entry name" value="Zinc/RING finger domain, C3HC4 (zinc finger)"/>
    <property type="match status" value="1"/>
</dbReference>
<feature type="region of interest" description="Disordered" evidence="2">
    <location>
        <begin position="319"/>
        <end position="347"/>
    </location>
</feature>
<dbReference type="InterPro" id="IPR040178">
    <property type="entry name" value="RNF220_RING"/>
</dbReference>
<dbReference type="GO" id="GO:0061630">
    <property type="term" value="F:ubiquitin protein ligase activity"/>
    <property type="evidence" value="ECO:0007669"/>
    <property type="project" value="TreeGrafter"/>
</dbReference>
<dbReference type="InterPro" id="IPR013083">
    <property type="entry name" value="Znf_RING/FYVE/PHD"/>
</dbReference>
<evidence type="ECO:0000256" key="1">
    <source>
        <dbReference type="PROSITE-ProRule" id="PRU00175"/>
    </source>
</evidence>
<feature type="region of interest" description="Disordered" evidence="2">
    <location>
        <begin position="95"/>
        <end position="116"/>
    </location>
</feature>
<keyword evidence="1" id="KW-0479">Metal-binding</keyword>
<dbReference type="Pfam" id="PF13923">
    <property type="entry name" value="zf-C3HC4_2"/>
    <property type="match status" value="1"/>
</dbReference>
<keyword evidence="1" id="KW-0863">Zinc-finger</keyword>
<keyword evidence="5" id="KW-1185">Reference proteome</keyword>
<dbReference type="Pfam" id="PF15926">
    <property type="entry name" value="RNF220"/>
    <property type="match status" value="1"/>
</dbReference>
<dbReference type="SUPFAM" id="SSF57850">
    <property type="entry name" value="RING/U-box"/>
    <property type="match status" value="1"/>
</dbReference>
<protein>
    <recommendedName>
        <fullName evidence="3">RING-type domain-containing protein</fullName>
    </recommendedName>
</protein>
<comment type="caution">
    <text evidence="4">The sequence shown here is derived from an EMBL/GenBank/DDBJ whole genome shotgun (WGS) entry which is preliminary data.</text>
</comment>
<feature type="compositionally biased region" description="Polar residues" evidence="2">
    <location>
        <begin position="1"/>
        <end position="10"/>
    </location>
</feature>
<sequence>MSSPTISGPTDPTHVEKSPEPNRTTTTSSSPTRNKKRPKTLARELQFLVDNNGKRAKRDQPKCPICQQRVDITKWEQHYQLELRRLEQLQSDIYEDPTNKSKGKKRGAAVVARQQLERSSGRKKAISVYEETLEKIHKNRDQRNEKLRRIDNSHLHPTEAMLQDDQALALSQALLEDGEDVQTCFICNEMLHGDSEAVNFHIDSCLANMNNTDTTTTTTTTTSTPEITESNVDIDNDNGAWDEYEWAGQRRVRATAMMDGGYGGAGFATASKREEDEDDDEDLDVEDDDAAQYGQSQYTERDIFAQDETEDVSALREMVSGASGSGTRQSSTSADSPRSGFEETVSDEGWKRSVMTEQYLIPEAGHSRLVIESLKQRIHQLEVASRSAPRCLICLEPYKTPVTSIVCWHVHCEQCWLQTLGSKKLCPQCQKITTPADLRRIYL</sequence>
<feature type="compositionally biased region" description="Polar residues" evidence="2">
    <location>
        <begin position="325"/>
        <end position="336"/>
    </location>
</feature>
<feature type="compositionally biased region" description="Low complexity" evidence="2">
    <location>
        <begin position="21"/>
        <end position="32"/>
    </location>
</feature>
<feature type="compositionally biased region" description="Acidic residues" evidence="2">
    <location>
        <begin position="275"/>
        <end position="290"/>
    </location>
</feature>
<organism evidence="4 5">
    <name type="scientific">Circinella minor</name>
    <dbReference type="NCBI Taxonomy" id="1195481"/>
    <lineage>
        <taxon>Eukaryota</taxon>
        <taxon>Fungi</taxon>
        <taxon>Fungi incertae sedis</taxon>
        <taxon>Mucoromycota</taxon>
        <taxon>Mucoromycotina</taxon>
        <taxon>Mucoromycetes</taxon>
        <taxon>Mucorales</taxon>
        <taxon>Lichtheimiaceae</taxon>
        <taxon>Circinella</taxon>
    </lineage>
</organism>
<dbReference type="OrthoDB" id="6270329at2759"/>
<dbReference type="GO" id="GO:0008270">
    <property type="term" value="F:zinc ion binding"/>
    <property type="evidence" value="ECO:0007669"/>
    <property type="project" value="UniProtKB-KW"/>
</dbReference>
<dbReference type="PROSITE" id="PS50089">
    <property type="entry name" value="ZF_RING_2"/>
    <property type="match status" value="1"/>
</dbReference>
<feature type="domain" description="RING-type" evidence="3">
    <location>
        <begin position="391"/>
        <end position="430"/>
    </location>
</feature>
<accession>A0A8H7RZM8</accession>
<keyword evidence="1" id="KW-0862">Zinc</keyword>
<dbReference type="PANTHER" id="PTHR13459">
    <property type="entry name" value="E3 UBIQUITIN-PROTEIN LIGASE RNF220 ISOFORM X1"/>
    <property type="match status" value="1"/>
</dbReference>
<dbReference type="InterPro" id="IPR052443">
    <property type="entry name" value="E3_ubiq-ligase_RNF220-like"/>
</dbReference>
<evidence type="ECO:0000313" key="5">
    <source>
        <dbReference type="Proteomes" id="UP000646827"/>
    </source>
</evidence>